<reference evidence="3 4" key="1">
    <citation type="submission" date="2014-06" db="EMBL/GenBank/DDBJ databases">
        <title>Evolutionary Origins and Diversification of the Mycorrhizal Mutualists.</title>
        <authorList>
            <consortium name="DOE Joint Genome Institute"/>
            <consortium name="Mycorrhizal Genomics Consortium"/>
            <person name="Kohler A."/>
            <person name="Kuo A."/>
            <person name="Nagy L.G."/>
            <person name="Floudas D."/>
            <person name="Copeland A."/>
            <person name="Barry K.W."/>
            <person name="Cichocki N."/>
            <person name="Veneault-Fourrey C."/>
            <person name="LaButti K."/>
            <person name="Lindquist E.A."/>
            <person name="Lipzen A."/>
            <person name="Lundell T."/>
            <person name="Morin E."/>
            <person name="Murat C."/>
            <person name="Riley R."/>
            <person name="Ohm R."/>
            <person name="Sun H."/>
            <person name="Tunlid A."/>
            <person name="Henrissat B."/>
            <person name="Grigoriev I.V."/>
            <person name="Hibbett D.S."/>
            <person name="Martin F."/>
        </authorList>
    </citation>
    <scope>NUCLEOTIDE SEQUENCE [LARGE SCALE GENOMIC DNA]</scope>
    <source>
        <strain evidence="3 4">SS14</strain>
    </source>
</reference>
<feature type="region of interest" description="Disordered" evidence="1">
    <location>
        <begin position="548"/>
        <end position="575"/>
    </location>
</feature>
<feature type="region of interest" description="Disordered" evidence="1">
    <location>
        <begin position="677"/>
        <end position="736"/>
    </location>
</feature>
<evidence type="ECO:0000259" key="2">
    <source>
        <dbReference type="Pfam" id="PF12735"/>
    </source>
</evidence>
<dbReference type="EMBL" id="KN837113">
    <property type="protein sequence ID" value="KIJ45123.1"/>
    <property type="molecule type" value="Genomic_DNA"/>
</dbReference>
<feature type="compositionally biased region" description="Pro residues" evidence="1">
    <location>
        <begin position="683"/>
        <end position="715"/>
    </location>
</feature>
<name>A0A0C9UQB8_SPHS4</name>
<gene>
    <name evidence="3" type="ORF">M422DRAFT_251317</name>
</gene>
<feature type="region of interest" description="Disordered" evidence="1">
    <location>
        <begin position="92"/>
        <end position="118"/>
    </location>
</feature>
<dbReference type="AlphaFoldDB" id="A0A0C9UQB8"/>
<dbReference type="Pfam" id="PF12735">
    <property type="entry name" value="IgD3_Trs65"/>
    <property type="match status" value="1"/>
</dbReference>
<evidence type="ECO:0000256" key="1">
    <source>
        <dbReference type="SAM" id="MobiDB-lite"/>
    </source>
</evidence>
<dbReference type="OrthoDB" id="24630at2759"/>
<proteinExistence type="predicted"/>
<feature type="compositionally biased region" description="Polar residues" evidence="1">
    <location>
        <begin position="716"/>
        <end position="725"/>
    </location>
</feature>
<protein>
    <recommendedName>
        <fullName evidence="2">Trafficking protein particle complex II-specific subunit 65 IgD3 domain-containing protein</fullName>
    </recommendedName>
</protein>
<accession>A0A0C9UQB8</accession>
<dbReference type="HOGENOM" id="CLU_006972_0_0_1"/>
<feature type="domain" description="Trafficking protein particle complex II-specific subunit 65 IgD3" evidence="2">
    <location>
        <begin position="843"/>
        <end position="902"/>
    </location>
</feature>
<dbReference type="GO" id="GO:0006891">
    <property type="term" value="P:intra-Golgi vesicle-mediated transport"/>
    <property type="evidence" value="ECO:0007669"/>
    <property type="project" value="InterPro"/>
</dbReference>
<dbReference type="InterPro" id="IPR024662">
    <property type="entry name" value="Trs65"/>
</dbReference>
<sequence>MAGLEELFASMRLGVIVPETFHDLPDDVDENWLHLVENEAQREKAFFDERLFLFFTVKLPNPTDDDVDPRKPPSQLAQFLSRLQIALDAKYISTPPPRPNRTSSHPSGIINVGLPPRSHSYNQGNAKNNPPPIFPPHTPNPIPQMTEADRKYAGTTEGTILESFAWGETARDEPEGRKFALLWSSSEISWVAIYRLTVGIAFLRTSSPEPVLSLTASATLREKPLAITPDRQALAEVLQAADARSDAADQTASTPINGSADKIHADELHGLQEVNLLSGLALGSPLPGQEGSSLNFPTTRLGASYRRTTFSLHPIQPASAGAGPTPPSATVSPVVSRTTNVLKRSFMKTLQTVSGFQIRMKSVFVPYVAIPGTTEDEEERREAGAEERTVVLSVELANGSSFAGPGATGFNVENIEVSVGGEGAEAHLITWEKEGGQKGESVFPIIIGPAEQFNLLYAITFLRQSEVDEVADTLRQDANAERLRPSGRLDVQRPVSIIVQGKPFDLWASNEKGLRNLESQSLETLSFPTKTFRSRWNCVLDLSPNSQGESFDGSYDQPSSADALPAPATPFPAATPTTARYFNDKSTVSTSIPQDPIVAGKRHTFGAVAEPAHRMFNAGSYRNSTSILPASARIMAESPISSRPVSPRSTLSNARFTPTLPSIVVKGHARFSSTTAITNIPSPQLPPQTPGPNAGLPPPTPAYPAYPVDGLPPTPAGQSPISSHRYSMAGSSIEPKRERLSTLMSPDTPGPRMIGSYFPDAFPEEPEDGEPIVVSIALMPKADYTAPELIYTLDTFGVEIFVFNRSGRTRRFEVSYPDMKRRRQQIASEGYTTVDLDSRKGPGLVSLDNRIRVGPLRPHTCQSVRMQFLALRPGVHSIASLTLADTETGFTKNLKSVMDVVVHDLNETKLLRNTSASISLLAQ</sequence>
<dbReference type="PANTHER" id="PTHR28159">
    <property type="entry name" value="TRAFFICKING PROTEIN PARTICLE COMPLEX II-SPECIFIC SUBUNIT 65"/>
    <property type="match status" value="1"/>
</dbReference>
<dbReference type="Proteomes" id="UP000054279">
    <property type="component" value="Unassembled WGS sequence"/>
</dbReference>
<dbReference type="GO" id="GO:1990071">
    <property type="term" value="C:TRAPPII protein complex"/>
    <property type="evidence" value="ECO:0007669"/>
    <property type="project" value="InterPro"/>
</dbReference>
<evidence type="ECO:0000313" key="3">
    <source>
        <dbReference type="EMBL" id="KIJ45123.1"/>
    </source>
</evidence>
<organism evidence="3 4">
    <name type="scientific">Sphaerobolus stellatus (strain SS14)</name>
    <dbReference type="NCBI Taxonomy" id="990650"/>
    <lineage>
        <taxon>Eukaryota</taxon>
        <taxon>Fungi</taxon>
        <taxon>Dikarya</taxon>
        <taxon>Basidiomycota</taxon>
        <taxon>Agaricomycotina</taxon>
        <taxon>Agaricomycetes</taxon>
        <taxon>Phallomycetidae</taxon>
        <taxon>Geastrales</taxon>
        <taxon>Sphaerobolaceae</taxon>
        <taxon>Sphaerobolus</taxon>
    </lineage>
</organism>
<keyword evidence="4" id="KW-1185">Reference proteome</keyword>
<dbReference type="GO" id="GO:0005802">
    <property type="term" value="C:trans-Golgi network"/>
    <property type="evidence" value="ECO:0007669"/>
    <property type="project" value="TreeGrafter"/>
</dbReference>
<dbReference type="PANTHER" id="PTHR28159:SF1">
    <property type="entry name" value="TRAFFICKING PROTEIN PARTICLE COMPLEX II-SPECIFIC SUBUNIT 65"/>
    <property type="match status" value="1"/>
</dbReference>
<dbReference type="InterPro" id="IPR055420">
    <property type="entry name" value="IgD3_Trs65"/>
</dbReference>
<evidence type="ECO:0000313" key="4">
    <source>
        <dbReference type="Proteomes" id="UP000054279"/>
    </source>
</evidence>